<evidence type="ECO:0000256" key="1">
    <source>
        <dbReference type="SAM" id="MobiDB-lite"/>
    </source>
</evidence>
<sequence length="171" mass="19944">MQFRDQLQSATLPIGQRYTRQSVLNKSMPSKLRRTANKTIKKKRSPSKVNRFEVIEVLRKCQSSRLNRRLWQENIELQKKLGKRTSKIRARQFGLGTAVIKPKSFFTIIREKRSPKKQGGFETPSASHFASNVRRTVKSPENWDDDDENAPKKIEVKSVFRHRFRAGECLS</sequence>
<organism evidence="2 3">
    <name type="scientific">Ditylenchus dipsaci</name>
    <dbReference type="NCBI Taxonomy" id="166011"/>
    <lineage>
        <taxon>Eukaryota</taxon>
        <taxon>Metazoa</taxon>
        <taxon>Ecdysozoa</taxon>
        <taxon>Nematoda</taxon>
        <taxon>Chromadorea</taxon>
        <taxon>Rhabditida</taxon>
        <taxon>Tylenchina</taxon>
        <taxon>Tylenchomorpha</taxon>
        <taxon>Sphaerularioidea</taxon>
        <taxon>Anguinidae</taxon>
        <taxon>Anguininae</taxon>
        <taxon>Ditylenchus</taxon>
    </lineage>
</organism>
<evidence type="ECO:0000313" key="3">
    <source>
        <dbReference type="WBParaSite" id="jg13770"/>
    </source>
</evidence>
<dbReference type="AlphaFoldDB" id="A0A915CZ02"/>
<proteinExistence type="predicted"/>
<dbReference type="WBParaSite" id="jg13770">
    <property type="protein sequence ID" value="jg13770"/>
    <property type="gene ID" value="jg13770"/>
</dbReference>
<reference evidence="3" key="1">
    <citation type="submission" date="2022-11" db="UniProtKB">
        <authorList>
            <consortium name="WormBaseParasite"/>
        </authorList>
    </citation>
    <scope>IDENTIFICATION</scope>
</reference>
<dbReference type="Proteomes" id="UP000887574">
    <property type="component" value="Unplaced"/>
</dbReference>
<feature type="compositionally biased region" description="Polar residues" evidence="1">
    <location>
        <begin position="124"/>
        <end position="134"/>
    </location>
</feature>
<name>A0A915CZ02_9BILA</name>
<accession>A0A915CZ02</accession>
<protein>
    <submittedName>
        <fullName evidence="3">Uncharacterized protein</fullName>
    </submittedName>
</protein>
<evidence type="ECO:0000313" key="2">
    <source>
        <dbReference type="Proteomes" id="UP000887574"/>
    </source>
</evidence>
<feature type="region of interest" description="Disordered" evidence="1">
    <location>
        <begin position="115"/>
        <end position="149"/>
    </location>
</feature>
<keyword evidence="2" id="KW-1185">Reference proteome</keyword>